<dbReference type="InterPro" id="IPR001839">
    <property type="entry name" value="TGF-b_C"/>
</dbReference>
<name>A0A9P0F7I5_BEMTA</name>
<dbReference type="PROSITE" id="PS51362">
    <property type="entry name" value="TGF_BETA_2"/>
    <property type="match status" value="1"/>
</dbReference>
<evidence type="ECO:0000313" key="5">
    <source>
        <dbReference type="EMBL" id="CAH0395312.1"/>
    </source>
</evidence>
<dbReference type="Pfam" id="PF00019">
    <property type="entry name" value="TGF_beta"/>
    <property type="match status" value="1"/>
</dbReference>
<feature type="domain" description="TGF-beta family profile" evidence="4">
    <location>
        <begin position="41"/>
        <end position="92"/>
    </location>
</feature>
<reference evidence="5" key="1">
    <citation type="submission" date="2021-12" db="EMBL/GenBank/DDBJ databases">
        <authorList>
            <person name="King R."/>
        </authorList>
    </citation>
    <scope>NUCLEOTIDE SEQUENCE</scope>
</reference>
<protein>
    <recommendedName>
        <fullName evidence="4">TGF-beta family profile domain-containing protein</fullName>
    </recommendedName>
</protein>
<evidence type="ECO:0000256" key="1">
    <source>
        <dbReference type="ARBA" id="ARBA00004613"/>
    </source>
</evidence>
<comment type="subcellular location">
    <subcellularLocation>
        <location evidence="1">Secreted</location>
    </subcellularLocation>
</comment>
<evidence type="ECO:0000259" key="4">
    <source>
        <dbReference type="PROSITE" id="PS51362"/>
    </source>
</evidence>
<sequence length="92" mass="10260">MNRVEVGRNVQGLLVMRALAIVAGRAGVRISLHNLLEYKRLLHTTPRTQNLGLVPCCTATKLSSMTLLYMDKDNSWTEKIIPNMIVESCGCM</sequence>
<dbReference type="AlphaFoldDB" id="A0A9P0F7I5"/>
<dbReference type="SUPFAM" id="SSF57501">
    <property type="entry name" value="Cystine-knot cytokines"/>
    <property type="match status" value="1"/>
</dbReference>
<gene>
    <name evidence="5" type="ORF">BEMITA_LOCUS13509</name>
</gene>
<dbReference type="EMBL" id="OU963870">
    <property type="protein sequence ID" value="CAH0395312.1"/>
    <property type="molecule type" value="Genomic_DNA"/>
</dbReference>
<keyword evidence="3" id="KW-0339">Growth factor</keyword>
<evidence type="ECO:0000256" key="2">
    <source>
        <dbReference type="ARBA" id="ARBA00022525"/>
    </source>
</evidence>
<evidence type="ECO:0000256" key="3">
    <source>
        <dbReference type="RuleBase" id="RU000354"/>
    </source>
</evidence>
<dbReference type="Gene3D" id="2.10.90.10">
    <property type="entry name" value="Cystine-knot cytokines"/>
    <property type="match status" value="1"/>
</dbReference>
<dbReference type="InterPro" id="IPR029034">
    <property type="entry name" value="Cystine-knot_cytokine"/>
</dbReference>
<keyword evidence="2" id="KW-0964">Secreted</keyword>
<evidence type="ECO:0000313" key="6">
    <source>
        <dbReference type="Proteomes" id="UP001152759"/>
    </source>
</evidence>
<dbReference type="GO" id="GO:0005576">
    <property type="term" value="C:extracellular region"/>
    <property type="evidence" value="ECO:0007669"/>
    <property type="project" value="UniProtKB-SubCell"/>
</dbReference>
<accession>A0A9P0F7I5</accession>
<dbReference type="SMART" id="SM00204">
    <property type="entry name" value="TGFB"/>
    <property type="match status" value="1"/>
</dbReference>
<keyword evidence="6" id="KW-1185">Reference proteome</keyword>
<proteinExistence type="inferred from homology"/>
<organism evidence="5 6">
    <name type="scientific">Bemisia tabaci</name>
    <name type="common">Sweetpotato whitefly</name>
    <name type="synonym">Aleurodes tabaci</name>
    <dbReference type="NCBI Taxonomy" id="7038"/>
    <lineage>
        <taxon>Eukaryota</taxon>
        <taxon>Metazoa</taxon>
        <taxon>Ecdysozoa</taxon>
        <taxon>Arthropoda</taxon>
        <taxon>Hexapoda</taxon>
        <taxon>Insecta</taxon>
        <taxon>Pterygota</taxon>
        <taxon>Neoptera</taxon>
        <taxon>Paraneoptera</taxon>
        <taxon>Hemiptera</taxon>
        <taxon>Sternorrhyncha</taxon>
        <taxon>Aleyrodoidea</taxon>
        <taxon>Aleyrodidae</taxon>
        <taxon>Aleyrodinae</taxon>
        <taxon>Bemisia</taxon>
    </lineage>
</organism>
<comment type="similarity">
    <text evidence="3">Belongs to the TGF-beta family.</text>
</comment>
<dbReference type="Proteomes" id="UP001152759">
    <property type="component" value="Chromosome 9"/>
</dbReference>
<dbReference type="GO" id="GO:0008083">
    <property type="term" value="F:growth factor activity"/>
    <property type="evidence" value="ECO:0007669"/>
    <property type="project" value="UniProtKB-KW"/>
</dbReference>